<keyword evidence="3" id="KW-1185">Reference proteome</keyword>
<comment type="caution">
    <text evidence="2">The sequence shown here is derived from an EMBL/GenBank/DDBJ whole genome shotgun (WGS) entry which is preliminary data.</text>
</comment>
<proteinExistence type="predicted"/>
<feature type="compositionally biased region" description="Basic and acidic residues" evidence="1">
    <location>
        <begin position="1"/>
        <end position="11"/>
    </location>
</feature>
<name>A0AAV7UHY7_PLEWA</name>
<evidence type="ECO:0000313" key="3">
    <source>
        <dbReference type="Proteomes" id="UP001066276"/>
    </source>
</evidence>
<dbReference type="AlphaFoldDB" id="A0AAV7UHY7"/>
<feature type="compositionally biased region" description="Gly residues" evidence="1">
    <location>
        <begin position="151"/>
        <end position="161"/>
    </location>
</feature>
<sequence>MRLKGASEEKQARRRRPGGILTTTKEEDVSLRQTAHLKACPRNRSPESVARQADPSCREEETGTACSDPEEHRATPNPLALPGAEGQGKPMRAFLGREKEDDATEGGVGGETGEEKETRGNTDDDQGGGGFAVADCTSEGLSKESQSRIRGAGGKGKTVQE</sequence>
<gene>
    <name evidence="2" type="ORF">NDU88_004879</name>
</gene>
<reference evidence="2" key="1">
    <citation type="journal article" date="2022" name="bioRxiv">
        <title>Sequencing and chromosome-scale assembly of the giantPleurodeles waltlgenome.</title>
        <authorList>
            <person name="Brown T."/>
            <person name="Elewa A."/>
            <person name="Iarovenko S."/>
            <person name="Subramanian E."/>
            <person name="Araus A.J."/>
            <person name="Petzold A."/>
            <person name="Susuki M."/>
            <person name="Suzuki K.-i.T."/>
            <person name="Hayashi T."/>
            <person name="Toyoda A."/>
            <person name="Oliveira C."/>
            <person name="Osipova E."/>
            <person name="Leigh N.D."/>
            <person name="Simon A."/>
            <person name="Yun M.H."/>
        </authorList>
    </citation>
    <scope>NUCLEOTIDE SEQUENCE</scope>
    <source>
        <strain evidence="2">20211129_DDA</strain>
        <tissue evidence="2">Liver</tissue>
    </source>
</reference>
<dbReference type="Proteomes" id="UP001066276">
    <property type="component" value="Chromosome 3_1"/>
</dbReference>
<accession>A0AAV7UHY7</accession>
<feature type="region of interest" description="Disordered" evidence="1">
    <location>
        <begin position="1"/>
        <end position="161"/>
    </location>
</feature>
<evidence type="ECO:0000313" key="2">
    <source>
        <dbReference type="EMBL" id="KAJ1188114.1"/>
    </source>
</evidence>
<organism evidence="2 3">
    <name type="scientific">Pleurodeles waltl</name>
    <name type="common">Iberian ribbed newt</name>
    <dbReference type="NCBI Taxonomy" id="8319"/>
    <lineage>
        <taxon>Eukaryota</taxon>
        <taxon>Metazoa</taxon>
        <taxon>Chordata</taxon>
        <taxon>Craniata</taxon>
        <taxon>Vertebrata</taxon>
        <taxon>Euteleostomi</taxon>
        <taxon>Amphibia</taxon>
        <taxon>Batrachia</taxon>
        <taxon>Caudata</taxon>
        <taxon>Salamandroidea</taxon>
        <taxon>Salamandridae</taxon>
        <taxon>Pleurodelinae</taxon>
        <taxon>Pleurodeles</taxon>
    </lineage>
</organism>
<feature type="compositionally biased region" description="Basic and acidic residues" evidence="1">
    <location>
        <begin position="113"/>
        <end position="122"/>
    </location>
</feature>
<dbReference type="EMBL" id="JANPWB010000005">
    <property type="protein sequence ID" value="KAJ1188114.1"/>
    <property type="molecule type" value="Genomic_DNA"/>
</dbReference>
<protein>
    <submittedName>
        <fullName evidence="2">Uncharacterized protein</fullName>
    </submittedName>
</protein>
<evidence type="ECO:0000256" key="1">
    <source>
        <dbReference type="SAM" id="MobiDB-lite"/>
    </source>
</evidence>